<evidence type="ECO:0000256" key="7">
    <source>
        <dbReference type="ARBA" id="ARBA00022840"/>
    </source>
</evidence>
<evidence type="ECO:0000256" key="9">
    <source>
        <dbReference type="ARBA" id="ARBA00023136"/>
    </source>
</evidence>
<dbReference type="CDD" id="cd03263">
    <property type="entry name" value="ABC_subfamily_A"/>
    <property type="match status" value="2"/>
</dbReference>
<keyword evidence="5" id="KW-0677">Repeat</keyword>
<dbReference type="GO" id="GO:0005319">
    <property type="term" value="F:lipid transporter activity"/>
    <property type="evidence" value="ECO:0007669"/>
    <property type="project" value="TreeGrafter"/>
</dbReference>
<keyword evidence="6" id="KW-0547">Nucleotide-binding</keyword>
<reference evidence="13" key="1">
    <citation type="journal article" date="2021" name="Nat. Commun.">
        <title>Genetic determinants of endophytism in the Arabidopsis root mycobiome.</title>
        <authorList>
            <person name="Mesny F."/>
            <person name="Miyauchi S."/>
            <person name="Thiergart T."/>
            <person name="Pickel B."/>
            <person name="Atanasova L."/>
            <person name="Karlsson M."/>
            <person name="Huettel B."/>
            <person name="Barry K.W."/>
            <person name="Haridas S."/>
            <person name="Chen C."/>
            <person name="Bauer D."/>
            <person name="Andreopoulos W."/>
            <person name="Pangilinan J."/>
            <person name="LaButti K."/>
            <person name="Riley R."/>
            <person name="Lipzen A."/>
            <person name="Clum A."/>
            <person name="Drula E."/>
            <person name="Henrissat B."/>
            <person name="Kohler A."/>
            <person name="Grigoriev I.V."/>
            <person name="Martin F.M."/>
            <person name="Hacquard S."/>
        </authorList>
    </citation>
    <scope>NUCLEOTIDE SEQUENCE</scope>
    <source>
        <strain evidence="13">MPI-CAGE-CH-0230</strain>
    </source>
</reference>
<dbReference type="SUPFAM" id="SSF52540">
    <property type="entry name" value="P-loop containing nucleoside triphosphate hydrolases"/>
    <property type="match status" value="2"/>
</dbReference>
<dbReference type="Proteomes" id="UP000756346">
    <property type="component" value="Unassembled WGS sequence"/>
</dbReference>
<dbReference type="GO" id="GO:0005524">
    <property type="term" value="F:ATP binding"/>
    <property type="evidence" value="ECO:0007669"/>
    <property type="project" value="UniProtKB-KW"/>
</dbReference>
<dbReference type="GO" id="GO:0016887">
    <property type="term" value="F:ATP hydrolysis activity"/>
    <property type="evidence" value="ECO:0007669"/>
    <property type="project" value="InterPro"/>
</dbReference>
<dbReference type="GO" id="GO:0140359">
    <property type="term" value="F:ABC-type transporter activity"/>
    <property type="evidence" value="ECO:0007669"/>
    <property type="project" value="InterPro"/>
</dbReference>
<dbReference type="InterPro" id="IPR013525">
    <property type="entry name" value="ABC2_TM"/>
</dbReference>
<comment type="similarity">
    <text evidence="2">Belongs to the ABC transporter superfamily. ABCA family.</text>
</comment>
<dbReference type="InterPro" id="IPR027417">
    <property type="entry name" value="P-loop_NTPase"/>
</dbReference>
<dbReference type="Pfam" id="PF00005">
    <property type="entry name" value="ABC_tran"/>
    <property type="match status" value="2"/>
</dbReference>
<evidence type="ECO:0000256" key="6">
    <source>
        <dbReference type="ARBA" id="ARBA00022741"/>
    </source>
</evidence>
<dbReference type="GeneID" id="70179719"/>
<keyword evidence="9 11" id="KW-0472">Membrane</keyword>
<feature type="transmembrane region" description="Helical" evidence="11">
    <location>
        <begin position="345"/>
        <end position="367"/>
    </location>
</feature>
<feature type="domain" description="ABC transporter" evidence="12">
    <location>
        <begin position="528"/>
        <end position="763"/>
    </location>
</feature>
<sequence length="1681" mass="180865">MDSHSNTSPVASNEPLQKPTEQSPGPNVKEHSHSPHGQDGRTTTKHSNKNNAYFWPQINTLATKNLTILISRHFVSTFYAALMLPILMSIYLGIGQNLQGSGNTYGFTNSDPSTLPAARSFTDGLDLAANKAGRNNVVFCNSGLAGGDIDRVIDALEAQVQQAGKLARRITNAADLGKICTVSFQGTTPCYGAVVFSGSPNEGSGSWNYTLRGDGVLGRKYDADTNDNDPQVYILPFQRAIDSEIARLENGSSSSSSSSINDLARMQEWLYTSSTEQERREQANRDYENTFINFMGVAILVGFFGISYHLPGYIATEREKGLSQLVDAMMHTRHRSAWEAPALRMLAHLLSFAAVYFPGWVAGSLVLKFMIWRQTSVGVVLPYFVLAGLASASQALATGSLFRRAQLSGVVGGLGYILLGVLVQAVPDLGTGGAVVLGLLFPSSNMVLQIKYMSRAEAAGFPANLLRPPPESDHQLPSIVLWVFLIVQAVVYPFVAAGLERRIHGAAADSRVVWTGPSSATARPEHAVTVEGLTRTFSPSLFRRMFSFISAPRPATVAVNDLNLSIPRGQIVALLGANGSGKSTTLDAVAGLQSFARGRVTIDASGGVGVAPQKNVLWDELTVWEHVQLFNKLKKPQHPAKEQELKDLLRAVGLSTKSKAKSSTLSGGQKRKLQLAMMLTGDSAVCCVDEVSSGIDPLSRRKIWDILLAERGRRTIILTTHFLDEADLLSDKIAIMSNGVLRAEGSAVELKANLGSGFHIHLSRPREHQQQQQRQPPQVEGVQVKVQPDSVVYAAPTSEAAACVIRALEAKGIAYRVSSPTIEDVFLHVADEYASESVRETSEKSGGQQQQPLDLLSGRPVGGLEQIKVLLGKRWILLQSNWIPYLVAFLIPVVAAAVMQSLVSGDERATCTPQQFDLTQSLQSLSEQIQDGTGIIAGPPNSAFADNSTWLASNGVQIRPPVTNATSIDDLRSLLESERKTVWPGGFWAAEATSDSASPPTIAYRADTSNPMLTAVIAQNLMDRALLAVRIAVGYVVFDMGMGNVGKNLQLAIYFSIVLGIAPAFLSMYVNLERRNGVRGLQYSSGVRVVPQWLSHLLFDFGVMVLPVLAAALIFCFSTGTGSSSVFWMPGLLVPVFLLYTVAAILMGYIISLRLGSQLATWAAVGAANGIGLAVYFIAFIFIISLSPPTSAQSNVMVAHYVISIVFPLGSLMRAMLVSLNVFFQACDGAEFVQSPGAMRAFGAPILYLVLQSLLYFGILWVNDSRVVLAGLFSSLAAKKSNNNNKRSNGPAGAQTDIEMAIGPVALAGLEVKRLTKNFGNLRAVNNVSFEVQHGEVFALLGPNGAGKSTTISMIRGDMLPGDGDVLVEQQSIKTDRAAARARLGVCPQADALDALMTAEQHLRHYARLRGIADVDKQVGAVLAAVGLAPFRHVAASHLSGGNRRKLSLGIALTGNPAVLLLDEPSSGLDAAAKRIMWNTLKAVSPGRAILLTTHSMEEADTLAHRAGILARSMLAVGDVAHLQRRFGDSLHVHLVSRSAPHSGPEEMRRLRDRVLELLPGAEVEDKTYHGQMRFSVPAASVMGTTARRVPTNNNNNNDDRDGGEAEQSASTSAIGQLLLTLEDNSERLGIRHYSVAPTTLNDVFLAIVGEHQVKEEGYRAGDDDGGENGKKNWRKILLGF</sequence>
<feature type="transmembrane region" description="Helical" evidence="11">
    <location>
        <begin position="1051"/>
        <end position="1072"/>
    </location>
</feature>
<keyword evidence="4 11" id="KW-0812">Transmembrane</keyword>
<feature type="compositionally biased region" description="Polar residues" evidence="10">
    <location>
        <begin position="1"/>
        <end position="25"/>
    </location>
</feature>
<gene>
    <name evidence="13" type="ORF">B0I36DRAFT_245663</name>
</gene>
<keyword evidence="14" id="KW-1185">Reference proteome</keyword>
<feature type="transmembrane region" description="Helical" evidence="11">
    <location>
        <begin position="1162"/>
        <end position="1186"/>
    </location>
</feature>
<feature type="transmembrane region" description="Helical" evidence="11">
    <location>
        <begin position="74"/>
        <end position="94"/>
    </location>
</feature>
<dbReference type="InterPro" id="IPR003593">
    <property type="entry name" value="AAA+_ATPase"/>
</dbReference>
<accession>A0A9P9BPW6</accession>
<feature type="transmembrane region" description="Helical" evidence="11">
    <location>
        <begin position="1245"/>
        <end position="1262"/>
    </location>
</feature>
<feature type="region of interest" description="Disordered" evidence="10">
    <location>
        <begin position="1584"/>
        <end position="1612"/>
    </location>
</feature>
<dbReference type="InterPro" id="IPR003439">
    <property type="entry name" value="ABC_transporter-like_ATP-bd"/>
</dbReference>
<protein>
    <recommendedName>
        <fullName evidence="12">ABC transporter domain-containing protein</fullName>
    </recommendedName>
</protein>
<feature type="domain" description="ABC transporter" evidence="12">
    <location>
        <begin position="1310"/>
        <end position="1536"/>
    </location>
</feature>
<feature type="region of interest" description="Disordered" evidence="10">
    <location>
        <begin position="1"/>
        <end position="48"/>
    </location>
</feature>
<feature type="transmembrane region" description="Helical" evidence="11">
    <location>
        <begin position="882"/>
        <end position="899"/>
    </location>
</feature>
<dbReference type="OrthoDB" id="8061355at2759"/>
<feature type="transmembrane region" description="Helical" evidence="11">
    <location>
        <begin position="379"/>
        <end position="402"/>
    </location>
</feature>
<keyword evidence="7" id="KW-0067">ATP-binding</keyword>
<feature type="compositionally biased region" description="Basic and acidic residues" evidence="10">
    <location>
        <begin position="28"/>
        <end position="39"/>
    </location>
</feature>
<evidence type="ECO:0000256" key="1">
    <source>
        <dbReference type="ARBA" id="ARBA00004141"/>
    </source>
</evidence>
<dbReference type="PANTHER" id="PTHR19229:SF36">
    <property type="entry name" value="ATP-BINDING CASSETTE SUB-FAMILY A MEMBER 2"/>
    <property type="match status" value="1"/>
</dbReference>
<dbReference type="InterPro" id="IPR026082">
    <property type="entry name" value="ABCA"/>
</dbReference>
<evidence type="ECO:0000256" key="11">
    <source>
        <dbReference type="SAM" id="Phobius"/>
    </source>
</evidence>
<evidence type="ECO:0000256" key="8">
    <source>
        <dbReference type="ARBA" id="ARBA00022989"/>
    </source>
</evidence>
<feature type="transmembrane region" description="Helical" evidence="11">
    <location>
        <begin position="476"/>
        <end position="495"/>
    </location>
</feature>
<dbReference type="PROSITE" id="PS00211">
    <property type="entry name" value="ABC_TRANSPORTER_1"/>
    <property type="match status" value="2"/>
</dbReference>
<evidence type="ECO:0000256" key="4">
    <source>
        <dbReference type="ARBA" id="ARBA00022692"/>
    </source>
</evidence>
<evidence type="ECO:0000313" key="13">
    <source>
        <dbReference type="EMBL" id="KAH7029560.1"/>
    </source>
</evidence>
<feature type="transmembrane region" description="Helical" evidence="11">
    <location>
        <begin position="1027"/>
        <end position="1045"/>
    </location>
</feature>
<comment type="caution">
    <text evidence="13">The sequence shown here is derived from an EMBL/GenBank/DDBJ whole genome shotgun (WGS) entry which is preliminary data.</text>
</comment>
<evidence type="ECO:0000259" key="12">
    <source>
        <dbReference type="PROSITE" id="PS50893"/>
    </source>
</evidence>
<feature type="transmembrane region" description="Helical" evidence="11">
    <location>
        <begin position="290"/>
        <end position="310"/>
    </location>
</feature>
<dbReference type="PROSITE" id="PS50893">
    <property type="entry name" value="ABC_TRANSPORTER_2"/>
    <property type="match status" value="2"/>
</dbReference>
<dbReference type="InterPro" id="IPR017871">
    <property type="entry name" value="ABC_transporter-like_CS"/>
</dbReference>
<feature type="transmembrane region" description="Helical" evidence="11">
    <location>
        <begin position="1198"/>
        <end position="1224"/>
    </location>
</feature>
<dbReference type="PANTHER" id="PTHR19229">
    <property type="entry name" value="ATP-BINDING CASSETTE TRANSPORTER SUBFAMILY A ABCA"/>
    <property type="match status" value="1"/>
</dbReference>
<evidence type="ECO:0000256" key="10">
    <source>
        <dbReference type="SAM" id="MobiDB-lite"/>
    </source>
</evidence>
<comment type="subcellular location">
    <subcellularLocation>
        <location evidence="1">Membrane</location>
        <topology evidence="1">Multi-pass membrane protein</topology>
    </subcellularLocation>
</comment>
<dbReference type="Pfam" id="PF12698">
    <property type="entry name" value="ABC2_membrane_3"/>
    <property type="match status" value="2"/>
</dbReference>
<dbReference type="Gene3D" id="3.40.50.300">
    <property type="entry name" value="P-loop containing nucleotide triphosphate hydrolases"/>
    <property type="match status" value="2"/>
</dbReference>
<name>A0A9P9BPW6_9PEZI</name>
<organism evidence="13 14">
    <name type="scientific">Microdochium trichocladiopsis</name>
    <dbReference type="NCBI Taxonomy" id="1682393"/>
    <lineage>
        <taxon>Eukaryota</taxon>
        <taxon>Fungi</taxon>
        <taxon>Dikarya</taxon>
        <taxon>Ascomycota</taxon>
        <taxon>Pezizomycotina</taxon>
        <taxon>Sordariomycetes</taxon>
        <taxon>Xylariomycetidae</taxon>
        <taxon>Xylariales</taxon>
        <taxon>Microdochiaceae</taxon>
        <taxon>Microdochium</taxon>
    </lineage>
</organism>
<feature type="transmembrane region" description="Helical" evidence="11">
    <location>
        <begin position="1127"/>
        <end position="1150"/>
    </location>
</feature>
<dbReference type="RefSeq" id="XP_046011848.1">
    <property type="nucleotide sequence ID" value="XM_046150173.1"/>
</dbReference>
<keyword evidence="8 11" id="KW-1133">Transmembrane helix</keyword>
<evidence type="ECO:0000256" key="5">
    <source>
        <dbReference type="ARBA" id="ARBA00022737"/>
    </source>
</evidence>
<feature type="transmembrane region" description="Helical" evidence="11">
    <location>
        <begin position="1093"/>
        <end position="1115"/>
    </location>
</feature>
<proteinExistence type="inferred from homology"/>
<keyword evidence="3" id="KW-0813">Transport</keyword>
<evidence type="ECO:0000256" key="3">
    <source>
        <dbReference type="ARBA" id="ARBA00022448"/>
    </source>
</evidence>
<evidence type="ECO:0000313" key="14">
    <source>
        <dbReference type="Proteomes" id="UP000756346"/>
    </source>
</evidence>
<feature type="transmembrane region" description="Helical" evidence="11">
    <location>
        <begin position="414"/>
        <end position="441"/>
    </location>
</feature>
<dbReference type="GO" id="GO:0016020">
    <property type="term" value="C:membrane"/>
    <property type="evidence" value="ECO:0007669"/>
    <property type="project" value="UniProtKB-SubCell"/>
</dbReference>
<dbReference type="EMBL" id="JAGTJQ010000006">
    <property type="protein sequence ID" value="KAH7029560.1"/>
    <property type="molecule type" value="Genomic_DNA"/>
</dbReference>
<evidence type="ECO:0000256" key="2">
    <source>
        <dbReference type="ARBA" id="ARBA00008869"/>
    </source>
</evidence>
<dbReference type="SMART" id="SM00382">
    <property type="entry name" value="AAA"/>
    <property type="match status" value="2"/>
</dbReference>